<dbReference type="PANTHER" id="PTHR47171">
    <property type="entry name" value="FARA-RELATED"/>
    <property type="match status" value="1"/>
</dbReference>
<dbReference type="RefSeq" id="XP_016258985.1">
    <property type="nucleotide sequence ID" value="XM_016411178.1"/>
</dbReference>
<evidence type="ECO:0000313" key="10">
    <source>
        <dbReference type="Proteomes" id="UP000053342"/>
    </source>
</evidence>
<feature type="compositionally biased region" description="Polar residues" evidence="7">
    <location>
        <begin position="635"/>
        <end position="646"/>
    </location>
</feature>
<dbReference type="SMART" id="SM00066">
    <property type="entry name" value="GAL4"/>
    <property type="match status" value="1"/>
</dbReference>
<name>A0A0D2DT28_9EURO</name>
<gene>
    <name evidence="9" type="ORF">PV06_09714</name>
</gene>
<keyword evidence="5" id="KW-0804">Transcription</keyword>
<keyword evidence="4" id="KW-0238">DNA-binding</keyword>
<evidence type="ECO:0000256" key="7">
    <source>
        <dbReference type="SAM" id="MobiDB-lite"/>
    </source>
</evidence>
<dbReference type="InterPro" id="IPR052073">
    <property type="entry name" value="Amide_Lactam_Regulators"/>
</dbReference>
<evidence type="ECO:0000256" key="5">
    <source>
        <dbReference type="ARBA" id="ARBA00023163"/>
    </source>
</evidence>
<dbReference type="GO" id="GO:0006351">
    <property type="term" value="P:DNA-templated transcription"/>
    <property type="evidence" value="ECO:0007669"/>
    <property type="project" value="InterPro"/>
</dbReference>
<dbReference type="GO" id="GO:0008270">
    <property type="term" value="F:zinc ion binding"/>
    <property type="evidence" value="ECO:0007669"/>
    <property type="project" value="InterPro"/>
</dbReference>
<feature type="region of interest" description="Disordered" evidence="7">
    <location>
        <begin position="76"/>
        <end position="112"/>
    </location>
</feature>
<dbReference type="EMBL" id="KN847341">
    <property type="protein sequence ID" value="KIW38769.1"/>
    <property type="molecule type" value="Genomic_DNA"/>
</dbReference>
<dbReference type="InterPro" id="IPR001138">
    <property type="entry name" value="Zn2Cys6_DnaBD"/>
</dbReference>
<dbReference type="Pfam" id="PF00172">
    <property type="entry name" value="Zn_clus"/>
    <property type="match status" value="1"/>
</dbReference>
<evidence type="ECO:0000313" key="9">
    <source>
        <dbReference type="EMBL" id="KIW38769.1"/>
    </source>
</evidence>
<dbReference type="GO" id="GO:0003677">
    <property type="term" value="F:DNA binding"/>
    <property type="evidence" value="ECO:0007669"/>
    <property type="project" value="UniProtKB-KW"/>
</dbReference>
<accession>A0A0D2DT28</accession>
<dbReference type="CDD" id="cd12148">
    <property type="entry name" value="fungal_TF_MHR"/>
    <property type="match status" value="1"/>
</dbReference>
<dbReference type="GeneID" id="27361788"/>
<sequence>MVPRHRAMVGTLPARCSESEPQMTLPVLTNTPGRRPIRRACADCHARKVKCDGATRGFPCSNCRSAHVDCCITERRKRRKLSDSSRPSTQQGRRRDVEAGDISPGRPAPAYSYSFIEAGSDDQHAPNTATSGWVAVANPDVNRSDQGDTEADQPPVPGNDEYAGESELARRHLTDFFNQDLQTNPIKARSTYVGSELSNLYFLTRQRSAEEHVYHYPCSNVYVPRGFRSSQTSATPNLIPKDAFVLPPGNISAKLIDAYFTHVHPMFPVIDKEKFLEQYQASDSAPPILLMQAICLVGSHMSTFHNIQNLKVAFFRRAKALLDGRYEEDRMHTVQAALLLTWFSDGGDDICANAWWWIGVAARVAVGLGMHRDVTHSKMPESDKRLWKVIWWCLVQFDCLVSLSFGRPLAINLDDCDVRPLQASELEPSITPEQAKFVVHHAKLCETISDLIHSYFTIKARKSGSSRKDALEVVDSALAKWAAELPPAFREQTTHGIETRPFPLLLHLTYNTVLLQFHRQSLVSASDSGIAMEFSSDEEICADAASNIVRIFQQLREQSVLQYCCFWTSSSLFAAMLHVSGELKCSNRILNLRSKEKYESALKSLSKLAGHWISASSVLRLFQSSKSGHLFNKASHVQPTSVTSPPRRQRIDDDRSNSEMASPVELRGLNSQPYPDQARVPLQEMDWVQPASFSEVQDFNNSNMHIELNRWQNNMDDWQSIYWSDPLSMITLGDNSGIFDF</sequence>
<dbReference type="InterPro" id="IPR036864">
    <property type="entry name" value="Zn2-C6_fun-type_DNA-bd_sf"/>
</dbReference>
<feature type="region of interest" description="Disordered" evidence="7">
    <location>
        <begin position="139"/>
        <end position="161"/>
    </location>
</feature>
<evidence type="ECO:0000256" key="6">
    <source>
        <dbReference type="ARBA" id="ARBA00023242"/>
    </source>
</evidence>
<feature type="region of interest" description="Disordered" evidence="7">
    <location>
        <begin position="634"/>
        <end position="675"/>
    </location>
</feature>
<dbReference type="HOGENOM" id="CLU_006329_4_0_1"/>
<dbReference type="AlphaFoldDB" id="A0A0D2DT28"/>
<dbReference type="Gene3D" id="4.10.240.10">
    <property type="entry name" value="Zn(2)-C6 fungal-type DNA-binding domain"/>
    <property type="match status" value="1"/>
</dbReference>
<dbReference type="PANTHER" id="PTHR47171:SF4">
    <property type="entry name" value="ACETAMIDASE REGULATORY PROTEIN"/>
    <property type="match status" value="1"/>
</dbReference>
<reference evidence="9 10" key="1">
    <citation type="submission" date="2015-01" db="EMBL/GenBank/DDBJ databases">
        <title>The Genome Sequence of Exophiala oligosperma CBS72588.</title>
        <authorList>
            <consortium name="The Broad Institute Genomics Platform"/>
            <person name="Cuomo C."/>
            <person name="de Hoog S."/>
            <person name="Gorbushina A."/>
            <person name="Stielow B."/>
            <person name="Teixiera M."/>
            <person name="Abouelleil A."/>
            <person name="Chapman S.B."/>
            <person name="Priest M."/>
            <person name="Young S.K."/>
            <person name="Wortman J."/>
            <person name="Nusbaum C."/>
            <person name="Birren B."/>
        </authorList>
    </citation>
    <scope>NUCLEOTIDE SEQUENCE [LARGE SCALE GENOMIC DNA]</scope>
    <source>
        <strain evidence="9 10">CBS 72588</strain>
    </source>
</reference>
<dbReference type="PROSITE" id="PS00463">
    <property type="entry name" value="ZN2_CY6_FUNGAL_1"/>
    <property type="match status" value="1"/>
</dbReference>
<evidence type="ECO:0000256" key="3">
    <source>
        <dbReference type="ARBA" id="ARBA00023015"/>
    </source>
</evidence>
<evidence type="ECO:0000256" key="1">
    <source>
        <dbReference type="ARBA" id="ARBA00022723"/>
    </source>
</evidence>
<dbReference type="VEuPathDB" id="FungiDB:PV06_09714"/>
<keyword evidence="1" id="KW-0479">Metal-binding</keyword>
<keyword evidence="10" id="KW-1185">Reference proteome</keyword>
<keyword evidence="3" id="KW-0805">Transcription regulation</keyword>
<dbReference type="SMART" id="SM00906">
    <property type="entry name" value="Fungal_trans"/>
    <property type="match status" value="1"/>
</dbReference>
<feature type="domain" description="Zn(2)-C6 fungal-type" evidence="8">
    <location>
        <begin position="40"/>
        <end position="70"/>
    </location>
</feature>
<dbReference type="GO" id="GO:0000981">
    <property type="term" value="F:DNA-binding transcription factor activity, RNA polymerase II-specific"/>
    <property type="evidence" value="ECO:0007669"/>
    <property type="project" value="InterPro"/>
</dbReference>
<dbReference type="CDD" id="cd00067">
    <property type="entry name" value="GAL4"/>
    <property type="match status" value="1"/>
</dbReference>
<dbReference type="Pfam" id="PF04082">
    <property type="entry name" value="Fungal_trans"/>
    <property type="match status" value="1"/>
</dbReference>
<dbReference type="PROSITE" id="PS50048">
    <property type="entry name" value="ZN2_CY6_FUNGAL_2"/>
    <property type="match status" value="1"/>
</dbReference>
<organism evidence="9 10">
    <name type="scientific">Exophiala oligosperma</name>
    <dbReference type="NCBI Taxonomy" id="215243"/>
    <lineage>
        <taxon>Eukaryota</taxon>
        <taxon>Fungi</taxon>
        <taxon>Dikarya</taxon>
        <taxon>Ascomycota</taxon>
        <taxon>Pezizomycotina</taxon>
        <taxon>Eurotiomycetes</taxon>
        <taxon>Chaetothyriomycetidae</taxon>
        <taxon>Chaetothyriales</taxon>
        <taxon>Herpotrichiellaceae</taxon>
        <taxon>Exophiala</taxon>
    </lineage>
</organism>
<evidence type="ECO:0000256" key="4">
    <source>
        <dbReference type="ARBA" id="ARBA00023125"/>
    </source>
</evidence>
<dbReference type="Proteomes" id="UP000053342">
    <property type="component" value="Unassembled WGS sequence"/>
</dbReference>
<proteinExistence type="predicted"/>
<evidence type="ECO:0000259" key="8">
    <source>
        <dbReference type="PROSITE" id="PS50048"/>
    </source>
</evidence>
<keyword evidence="2" id="KW-0862">Zinc</keyword>
<dbReference type="SUPFAM" id="SSF57701">
    <property type="entry name" value="Zn2/Cys6 DNA-binding domain"/>
    <property type="match status" value="1"/>
</dbReference>
<protein>
    <recommendedName>
        <fullName evidence="8">Zn(2)-C6 fungal-type domain-containing protein</fullName>
    </recommendedName>
</protein>
<dbReference type="OrthoDB" id="4236860at2759"/>
<dbReference type="STRING" id="215243.A0A0D2DT28"/>
<keyword evidence="6" id="KW-0539">Nucleus</keyword>
<evidence type="ECO:0000256" key="2">
    <source>
        <dbReference type="ARBA" id="ARBA00022833"/>
    </source>
</evidence>
<dbReference type="InterPro" id="IPR007219">
    <property type="entry name" value="XnlR_reg_dom"/>
</dbReference>